<dbReference type="RefSeq" id="WP_148951936.1">
    <property type="nucleotide sequence ID" value="NZ_CP043312.1"/>
</dbReference>
<organism evidence="2 3">
    <name type="scientific">Candidatus Sneabacter namystus</name>
    <dbReference type="NCBI Taxonomy" id="2601646"/>
    <lineage>
        <taxon>Bacteria</taxon>
        <taxon>Pseudomonadati</taxon>
        <taxon>Pseudomonadota</taxon>
        <taxon>Alphaproteobacteria</taxon>
        <taxon>Rickettsiales</taxon>
        <taxon>Rickettsiaceae</taxon>
        <taxon>Rickettsieae</taxon>
        <taxon>Candidatus Sneabacter</taxon>
    </lineage>
</organism>
<dbReference type="Proteomes" id="UP000323844">
    <property type="component" value="Chromosome"/>
</dbReference>
<sequence>MRKVIFSCFIFFSCVVLLFCATTKKESCDNAIPVIEPDATPYKVMYSHCRQSEDIENCGYSLYKCFTGGGIDHIEDAQVSNANEKPVAIQINCSSETDTDVSETYTGHFVPMKIVNSTCVNQSHLGTNLTKRCYRVRISCIRSHEHSQLLKRHIVAQQPLLFCYDSFLIEKVNVGYGKHLYYLSMGEYNTKARAVKMSRKLRACSHDCKVCFIKE</sequence>
<dbReference type="KEGG" id="snay:FZC37_01315"/>
<dbReference type="AlphaFoldDB" id="A0A5C0UHF4"/>
<dbReference type="EMBL" id="CP043312">
    <property type="protein sequence ID" value="QEK39575.1"/>
    <property type="molecule type" value="Genomic_DNA"/>
</dbReference>
<feature type="chain" id="PRO_5022857433" description="SPOR domain-containing protein" evidence="1">
    <location>
        <begin position="19"/>
        <end position="215"/>
    </location>
</feature>
<accession>A0A5C0UHF4</accession>
<evidence type="ECO:0000256" key="1">
    <source>
        <dbReference type="SAM" id="SignalP"/>
    </source>
</evidence>
<keyword evidence="1" id="KW-0732">Signal</keyword>
<reference evidence="2 3" key="1">
    <citation type="submission" date="2019-08" db="EMBL/GenBank/DDBJ databases">
        <title>Highly reduced genomes of protist endosymbionts show evolutionary convergence.</title>
        <authorList>
            <person name="George E."/>
            <person name="Husnik F."/>
            <person name="Tashyreva D."/>
            <person name="Prokopchuk G."/>
            <person name="Horak A."/>
            <person name="Kwong W.K."/>
            <person name="Lukes J."/>
            <person name="Keeling P.J."/>
        </authorList>
    </citation>
    <scope>NUCLEOTIDE SEQUENCE [LARGE SCALE GENOMIC DNA]</scope>
    <source>
        <strain evidence="2">1621</strain>
    </source>
</reference>
<evidence type="ECO:0008006" key="4">
    <source>
        <dbReference type="Google" id="ProtNLM"/>
    </source>
</evidence>
<gene>
    <name evidence="2" type="ORF">FZC37_01315</name>
</gene>
<feature type="signal peptide" evidence="1">
    <location>
        <begin position="1"/>
        <end position="18"/>
    </location>
</feature>
<evidence type="ECO:0000313" key="3">
    <source>
        <dbReference type="Proteomes" id="UP000323844"/>
    </source>
</evidence>
<protein>
    <recommendedName>
        <fullName evidence="4">SPOR domain-containing protein</fullName>
    </recommendedName>
</protein>
<evidence type="ECO:0000313" key="2">
    <source>
        <dbReference type="EMBL" id="QEK39575.1"/>
    </source>
</evidence>
<name>A0A5C0UHF4_9RICK</name>
<proteinExistence type="predicted"/>
<keyword evidence="3" id="KW-1185">Reference proteome</keyword>